<keyword evidence="2" id="KW-0238">DNA-binding</keyword>
<dbReference type="PANTHER" id="PTHR47893">
    <property type="entry name" value="REGULATORY PROTEIN PCHR"/>
    <property type="match status" value="1"/>
</dbReference>
<accession>A0A6N4SNK4</accession>
<keyword evidence="1" id="KW-0805">Transcription regulation</keyword>
<proteinExistence type="predicted"/>
<dbReference type="SUPFAM" id="SSF46689">
    <property type="entry name" value="Homeodomain-like"/>
    <property type="match status" value="2"/>
</dbReference>
<dbReference type="PROSITE" id="PS01124">
    <property type="entry name" value="HTH_ARAC_FAMILY_2"/>
    <property type="match status" value="1"/>
</dbReference>
<dbReference type="KEGG" id="chu:CHU_0589"/>
<keyword evidence="6" id="KW-1185">Reference proteome</keyword>
<dbReference type="InterPro" id="IPR020449">
    <property type="entry name" value="Tscrpt_reg_AraC-type_HTH"/>
</dbReference>
<organism evidence="5 6">
    <name type="scientific">Cytophaga hutchinsonii (strain ATCC 33406 / DSM 1761 / CIP 103989 / NBRC 15051 / NCIMB 9469 / D465)</name>
    <dbReference type="NCBI Taxonomy" id="269798"/>
    <lineage>
        <taxon>Bacteria</taxon>
        <taxon>Pseudomonadati</taxon>
        <taxon>Bacteroidota</taxon>
        <taxon>Cytophagia</taxon>
        <taxon>Cytophagales</taxon>
        <taxon>Cytophagaceae</taxon>
        <taxon>Cytophaga</taxon>
    </lineage>
</organism>
<dbReference type="PRINTS" id="PR00032">
    <property type="entry name" value="HTHARAC"/>
</dbReference>
<dbReference type="AlphaFoldDB" id="A0A6N4SNK4"/>
<keyword evidence="3" id="KW-0804">Transcription</keyword>
<dbReference type="Proteomes" id="UP000001822">
    <property type="component" value="Chromosome"/>
</dbReference>
<dbReference type="PANTHER" id="PTHR47893:SF1">
    <property type="entry name" value="REGULATORY PROTEIN PCHR"/>
    <property type="match status" value="1"/>
</dbReference>
<name>A0A6N4SNK4_CYTH3</name>
<dbReference type="SMART" id="SM00342">
    <property type="entry name" value="HTH_ARAC"/>
    <property type="match status" value="1"/>
</dbReference>
<dbReference type="GO" id="GO:0043565">
    <property type="term" value="F:sequence-specific DNA binding"/>
    <property type="evidence" value="ECO:0007669"/>
    <property type="project" value="InterPro"/>
</dbReference>
<dbReference type="InterPro" id="IPR009057">
    <property type="entry name" value="Homeodomain-like_sf"/>
</dbReference>
<evidence type="ECO:0000259" key="4">
    <source>
        <dbReference type="PROSITE" id="PS01124"/>
    </source>
</evidence>
<dbReference type="PROSITE" id="PS00041">
    <property type="entry name" value="HTH_ARAC_FAMILY_1"/>
    <property type="match status" value="1"/>
</dbReference>
<gene>
    <name evidence="5" type="ordered locus">CHU_0589</name>
</gene>
<evidence type="ECO:0000256" key="1">
    <source>
        <dbReference type="ARBA" id="ARBA00023015"/>
    </source>
</evidence>
<evidence type="ECO:0000313" key="5">
    <source>
        <dbReference type="EMBL" id="ABG57876.1"/>
    </source>
</evidence>
<reference evidence="5 6" key="1">
    <citation type="journal article" date="2007" name="Appl. Environ. Microbiol.">
        <title>Genome sequence of the cellulolytic gliding bacterium Cytophaga hutchinsonii.</title>
        <authorList>
            <person name="Xie G."/>
            <person name="Bruce D.C."/>
            <person name="Challacombe J.F."/>
            <person name="Chertkov O."/>
            <person name="Detter J.C."/>
            <person name="Gilna P."/>
            <person name="Han C.S."/>
            <person name="Lucas S."/>
            <person name="Misra M."/>
            <person name="Myers G.L."/>
            <person name="Richardson P."/>
            <person name="Tapia R."/>
            <person name="Thayer N."/>
            <person name="Thompson L.S."/>
            <person name="Brettin T.S."/>
            <person name="Henrissat B."/>
            <person name="Wilson D.B."/>
            <person name="McBride M.J."/>
        </authorList>
    </citation>
    <scope>NUCLEOTIDE SEQUENCE [LARGE SCALE GENOMIC DNA]</scope>
    <source>
        <strain evidence="6">ATCC 33406 / DSM 1761 / CIP 103989 / NBRC 15051 / NCIMB 9469 / D465</strain>
    </source>
</reference>
<evidence type="ECO:0000256" key="2">
    <source>
        <dbReference type="ARBA" id="ARBA00023125"/>
    </source>
</evidence>
<dbReference type="Pfam" id="PF12833">
    <property type="entry name" value="HTH_18"/>
    <property type="match status" value="1"/>
</dbReference>
<dbReference type="InterPro" id="IPR053142">
    <property type="entry name" value="PchR_regulatory_protein"/>
</dbReference>
<feature type="domain" description="HTH araC/xylS-type" evidence="4">
    <location>
        <begin position="233"/>
        <end position="331"/>
    </location>
</feature>
<dbReference type="InterPro" id="IPR018060">
    <property type="entry name" value="HTH_AraC"/>
</dbReference>
<sequence length="335" mass="38365">MKTLTIHDFLKRVSTSLQAEYTLENKVSKVVINHAQVEGSIIGIEIDKGITFTIHDLYIKEPLIFKSLIDIEYFKLSFYLEGDYTVGTNYTDEEESIQKGICRGLFFKKGAINTILPKQRRIYSIDISFHKPVIRKLLSTMPGSEETREKIRSFLASPENVIFKSQIPVHIYQILNSITETLAKTGEHPITQKLQLLSQALNLVKEITVSTEELLDHSIKQVYLNSQDIPKLLQAKEYIDKNISTPTTLKELSKIVCLNEFKLKKGFKEQFNTTVHNYIVEQRLCTSCVMLKEKTCPISEIAYAIGYQCPSKYIHSFRKKFGVTPGKYRKLVVAA</sequence>
<evidence type="ECO:0000256" key="3">
    <source>
        <dbReference type="ARBA" id="ARBA00023163"/>
    </source>
</evidence>
<dbReference type="RefSeq" id="WP_011583992.1">
    <property type="nucleotide sequence ID" value="NC_008255.1"/>
</dbReference>
<dbReference type="GO" id="GO:0003700">
    <property type="term" value="F:DNA-binding transcription factor activity"/>
    <property type="evidence" value="ECO:0007669"/>
    <property type="project" value="InterPro"/>
</dbReference>
<dbReference type="OrthoDB" id="799767at2"/>
<protein>
    <submittedName>
        <fullName evidence="5">Transcriptional regulator, AraC family</fullName>
    </submittedName>
</protein>
<dbReference type="Gene3D" id="1.10.10.60">
    <property type="entry name" value="Homeodomain-like"/>
    <property type="match status" value="2"/>
</dbReference>
<evidence type="ECO:0000313" key="6">
    <source>
        <dbReference type="Proteomes" id="UP000001822"/>
    </source>
</evidence>
<dbReference type="EMBL" id="CP000383">
    <property type="protein sequence ID" value="ABG57876.1"/>
    <property type="molecule type" value="Genomic_DNA"/>
</dbReference>
<dbReference type="InterPro" id="IPR018062">
    <property type="entry name" value="HTH_AraC-typ_CS"/>
</dbReference>